<dbReference type="InterPro" id="IPR002575">
    <property type="entry name" value="Aminoglycoside_PTrfase"/>
</dbReference>
<dbReference type="GO" id="GO:0016740">
    <property type="term" value="F:transferase activity"/>
    <property type="evidence" value="ECO:0007669"/>
    <property type="project" value="UniProtKB-KW"/>
</dbReference>
<accession>A0ABV5AJ87</accession>
<keyword evidence="2" id="KW-0808">Transferase</keyword>
<dbReference type="Gene3D" id="3.90.1200.10">
    <property type="match status" value="1"/>
</dbReference>
<evidence type="ECO:0000259" key="1">
    <source>
        <dbReference type="Pfam" id="PF01636"/>
    </source>
</evidence>
<dbReference type="InterPro" id="IPR051678">
    <property type="entry name" value="AGP_Transferase"/>
</dbReference>
<dbReference type="EMBL" id="JBDXSU010000020">
    <property type="protein sequence ID" value="MFB5192337.1"/>
    <property type="molecule type" value="Genomic_DNA"/>
</dbReference>
<name>A0ABV5AJ87_9BACL</name>
<protein>
    <submittedName>
        <fullName evidence="2">Aminoglycoside phosphotransferase family protein</fullName>
        <ecNumber evidence="2">2.7.-.-</ecNumber>
    </submittedName>
</protein>
<dbReference type="SUPFAM" id="SSF56112">
    <property type="entry name" value="Protein kinase-like (PK-like)"/>
    <property type="match status" value="1"/>
</dbReference>
<dbReference type="PANTHER" id="PTHR21310:SF42">
    <property type="entry name" value="BIFUNCTIONAL AAC_APH"/>
    <property type="match status" value="1"/>
</dbReference>
<dbReference type="CDD" id="cd05155">
    <property type="entry name" value="APH_ChoK_like_1"/>
    <property type="match status" value="1"/>
</dbReference>
<keyword evidence="3" id="KW-1185">Reference proteome</keyword>
<dbReference type="EC" id="2.7.-.-" evidence="2"/>
<dbReference type="Pfam" id="PF01636">
    <property type="entry name" value="APH"/>
    <property type="match status" value="1"/>
</dbReference>
<dbReference type="InterPro" id="IPR011009">
    <property type="entry name" value="Kinase-like_dom_sf"/>
</dbReference>
<reference evidence="2 3" key="1">
    <citation type="journal article" date="2024" name="Int. J. Mol. Sci.">
        <title>Exploration of Alicyclobacillus spp. Genome in Search of Antibiotic Resistance.</title>
        <authorList>
            <person name="Bucka-Kolendo J."/>
            <person name="Kiousi D.E."/>
            <person name="Dekowska A."/>
            <person name="Mikolajczuk-Szczyrba A."/>
            <person name="Karadedos D.M."/>
            <person name="Michael P."/>
            <person name="Galanis A."/>
            <person name="Sokolowska B."/>
        </authorList>
    </citation>
    <scope>NUCLEOTIDE SEQUENCE [LARGE SCALE GENOMIC DNA]</scope>
    <source>
        <strain evidence="2 3">KKP 3000</strain>
    </source>
</reference>
<proteinExistence type="predicted"/>
<dbReference type="Gene3D" id="3.30.200.20">
    <property type="entry name" value="Phosphorylase Kinase, domain 1"/>
    <property type="match status" value="1"/>
</dbReference>
<dbReference type="RefSeq" id="WP_275477024.1">
    <property type="nucleotide sequence ID" value="NZ_CP162940.1"/>
</dbReference>
<comment type="caution">
    <text evidence="2">The sequence shown here is derived from an EMBL/GenBank/DDBJ whole genome shotgun (WGS) entry which is preliminary data.</text>
</comment>
<organism evidence="2 3">
    <name type="scientific">Alicyclobacillus fastidiosus</name>
    <dbReference type="NCBI Taxonomy" id="392011"/>
    <lineage>
        <taxon>Bacteria</taxon>
        <taxon>Bacillati</taxon>
        <taxon>Bacillota</taxon>
        <taxon>Bacilli</taxon>
        <taxon>Bacillales</taxon>
        <taxon>Alicyclobacillaceae</taxon>
        <taxon>Alicyclobacillus</taxon>
    </lineage>
</organism>
<evidence type="ECO:0000313" key="3">
    <source>
        <dbReference type="Proteomes" id="UP001579974"/>
    </source>
</evidence>
<feature type="domain" description="Aminoglycoside phosphotransferase" evidence="1">
    <location>
        <begin position="31"/>
        <end position="258"/>
    </location>
</feature>
<sequence>MVDIDVSLVRRLILKQFPRWAGLMIKPVELSGWDNRTFRLGDDMTVRLPSHEAYEAQVKKEQQWLPKLASRLPIAIAIPTPLAMGTPSDEYPLHWSIYGWMDGENATTERIGNLNDFAIELAQFLNALQQIDANGGPPPGAHNFYRGGPLGTYDRETRNAIADLNGMIDTVGAIAVWESAIQTVWNNPPVWVHGDVYPTNLLVKDGRLSAVIDFGCSGVGDPACDLTIAWTFFFGQSRETFRSHLQLDDETWERARGWALWKALMTISNPSNYPSGRLEESRRVIQDVIAEHKPR</sequence>
<dbReference type="PANTHER" id="PTHR21310">
    <property type="entry name" value="AMINOGLYCOSIDE PHOSPHOTRANSFERASE-RELATED-RELATED"/>
    <property type="match status" value="1"/>
</dbReference>
<dbReference type="Proteomes" id="UP001579974">
    <property type="component" value="Unassembled WGS sequence"/>
</dbReference>
<gene>
    <name evidence="2" type="ORF">KKP3000_001535</name>
</gene>
<evidence type="ECO:0000313" key="2">
    <source>
        <dbReference type="EMBL" id="MFB5192337.1"/>
    </source>
</evidence>